<reference evidence="1 2" key="1">
    <citation type="submission" date="2021-06" db="EMBL/GenBank/DDBJ databases">
        <title>Actinomycetes sequencing.</title>
        <authorList>
            <person name="Shan Q."/>
        </authorList>
    </citation>
    <scope>NUCLEOTIDE SEQUENCE [LARGE SCALE GENOMIC DNA]</scope>
    <source>
        <strain evidence="1 2">NEAU-G5</strain>
    </source>
</reference>
<dbReference type="EMBL" id="JAHKNI010000035">
    <property type="protein sequence ID" value="MBU3068182.1"/>
    <property type="molecule type" value="Genomic_DNA"/>
</dbReference>
<accession>A0ABS6BD19</accession>
<comment type="caution">
    <text evidence="1">The sequence shown here is derived from an EMBL/GenBank/DDBJ whole genome shotgun (WGS) entry which is preliminary data.</text>
</comment>
<dbReference type="Pfam" id="PF14435">
    <property type="entry name" value="SUKH-4"/>
    <property type="match status" value="1"/>
</dbReference>
<name>A0ABS6BD19_9NOCA</name>
<evidence type="ECO:0000313" key="2">
    <source>
        <dbReference type="Proteomes" id="UP000733379"/>
    </source>
</evidence>
<dbReference type="RefSeq" id="WP_215924443.1">
    <property type="nucleotide sequence ID" value="NZ_JAHKNI010000035.1"/>
</dbReference>
<protein>
    <submittedName>
        <fullName evidence="1">SUKH-4 family immunity protein</fullName>
    </submittedName>
</protein>
<sequence>MLAGVDWRAVRTSLPPGEMLRFRADFAERIWTTPDAVAFAVTFGIPYSRGLFRISAEVADRDPDSPDLAFIDNIDSTPTDTPVGELQPLGLLFHSLLYVRPTDGTIWVSDPDAEVEFELIHRDLSSLAYLVYKVEIERPDPDEDPTPFDWAEIEEIIQEGMTRWDTTPFESDAKFWTTFLESYPMM</sequence>
<gene>
    <name evidence="1" type="ORF">KO481_42540</name>
</gene>
<keyword evidence="2" id="KW-1185">Reference proteome</keyword>
<dbReference type="InterPro" id="IPR025851">
    <property type="entry name" value="SUKH-4"/>
</dbReference>
<organism evidence="1 2">
    <name type="scientific">Nocardia albiluteola</name>
    <dbReference type="NCBI Taxonomy" id="2842303"/>
    <lineage>
        <taxon>Bacteria</taxon>
        <taxon>Bacillati</taxon>
        <taxon>Actinomycetota</taxon>
        <taxon>Actinomycetes</taxon>
        <taxon>Mycobacteriales</taxon>
        <taxon>Nocardiaceae</taxon>
        <taxon>Nocardia</taxon>
    </lineage>
</organism>
<evidence type="ECO:0000313" key="1">
    <source>
        <dbReference type="EMBL" id="MBU3068182.1"/>
    </source>
</evidence>
<proteinExistence type="predicted"/>
<dbReference type="Proteomes" id="UP000733379">
    <property type="component" value="Unassembled WGS sequence"/>
</dbReference>